<sequence>MVTNIVSDQQLQYLNHQALLNPPSLKANGNVGTGNVHFAQSSMIGATAIAQQQAENISTSLQSILQPVTDFNNAANVSMQV</sequence>
<organism evidence="1 2">
    <name type="scientific">Euroglyphus maynei</name>
    <name type="common">Mayne's house dust mite</name>
    <dbReference type="NCBI Taxonomy" id="6958"/>
    <lineage>
        <taxon>Eukaryota</taxon>
        <taxon>Metazoa</taxon>
        <taxon>Ecdysozoa</taxon>
        <taxon>Arthropoda</taxon>
        <taxon>Chelicerata</taxon>
        <taxon>Arachnida</taxon>
        <taxon>Acari</taxon>
        <taxon>Acariformes</taxon>
        <taxon>Sarcoptiformes</taxon>
        <taxon>Astigmata</taxon>
        <taxon>Psoroptidia</taxon>
        <taxon>Analgoidea</taxon>
        <taxon>Pyroglyphidae</taxon>
        <taxon>Pyroglyphinae</taxon>
        <taxon>Euroglyphus</taxon>
    </lineage>
</organism>
<keyword evidence="2" id="KW-1185">Reference proteome</keyword>
<proteinExistence type="predicted"/>
<name>A0A1Y3B769_EURMA</name>
<accession>A0A1Y3B769</accession>
<reference evidence="1 2" key="1">
    <citation type="submission" date="2017-03" db="EMBL/GenBank/DDBJ databases">
        <title>Genome Survey of Euroglyphus maynei.</title>
        <authorList>
            <person name="Arlian L.G."/>
            <person name="Morgan M.S."/>
            <person name="Rider S.D."/>
        </authorList>
    </citation>
    <scope>NUCLEOTIDE SEQUENCE [LARGE SCALE GENOMIC DNA]</scope>
    <source>
        <strain evidence="1">Arlian Lab</strain>
        <tissue evidence="1">Whole body</tissue>
    </source>
</reference>
<comment type="caution">
    <text evidence="1">The sequence shown here is derived from an EMBL/GenBank/DDBJ whole genome shotgun (WGS) entry which is preliminary data.</text>
</comment>
<dbReference type="AlphaFoldDB" id="A0A1Y3B769"/>
<dbReference type="Proteomes" id="UP000194236">
    <property type="component" value="Unassembled WGS sequence"/>
</dbReference>
<dbReference type="EMBL" id="MUJZ01040369">
    <property type="protein sequence ID" value="OTF75788.1"/>
    <property type="molecule type" value="Genomic_DNA"/>
</dbReference>
<evidence type="ECO:0000313" key="1">
    <source>
        <dbReference type="EMBL" id="OTF75788.1"/>
    </source>
</evidence>
<gene>
    <name evidence="1" type="ORF">BLA29_004159</name>
</gene>
<protein>
    <submittedName>
        <fullName evidence="1">Uncharacterized protein</fullName>
    </submittedName>
</protein>
<evidence type="ECO:0000313" key="2">
    <source>
        <dbReference type="Proteomes" id="UP000194236"/>
    </source>
</evidence>
<feature type="non-terminal residue" evidence="1">
    <location>
        <position position="81"/>
    </location>
</feature>